<dbReference type="Proteomes" id="UP000790377">
    <property type="component" value="Unassembled WGS sequence"/>
</dbReference>
<name>A0ACB8AL90_9AGAM</name>
<evidence type="ECO:0000313" key="1">
    <source>
        <dbReference type="EMBL" id="KAH7913773.1"/>
    </source>
</evidence>
<sequence length="104" mass="11773">MTDSFKKAVAYVQGLPKDGPVKPDQNEQLEFYQWYKQATIGDVNVPRPGLLDFVGKAKWDAWNSVKGTSKEVAEQKYVDKLVEVLKKFPDNEDAKKLIAELTAQ</sequence>
<keyword evidence="2" id="KW-1185">Reference proteome</keyword>
<organism evidence="1 2">
    <name type="scientific">Hygrophoropsis aurantiaca</name>
    <dbReference type="NCBI Taxonomy" id="72124"/>
    <lineage>
        <taxon>Eukaryota</taxon>
        <taxon>Fungi</taxon>
        <taxon>Dikarya</taxon>
        <taxon>Basidiomycota</taxon>
        <taxon>Agaricomycotina</taxon>
        <taxon>Agaricomycetes</taxon>
        <taxon>Agaricomycetidae</taxon>
        <taxon>Boletales</taxon>
        <taxon>Coniophorineae</taxon>
        <taxon>Hygrophoropsidaceae</taxon>
        <taxon>Hygrophoropsis</taxon>
    </lineage>
</organism>
<proteinExistence type="predicted"/>
<accession>A0ACB8AL90</accession>
<gene>
    <name evidence="1" type="ORF">BJ138DRAFT_1171070</name>
</gene>
<dbReference type="EMBL" id="MU267624">
    <property type="protein sequence ID" value="KAH7913773.1"/>
    <property type="molecule type" value="Genomic_DNA"/>
</dbReference>
<reference evidence="1" key="1">
    <citation type="journal article" date="2021" name="New Phytol.">
        <title>Evolutionary innovations through gain and loss of genes in the ectomycorrhizal Boletales.</title>
        <authorList>
            <person name="Wu G."/>
            <person name="Miyauchi S."/>
            <person name="Morin E."/>
            <person name="Kuo A."/>
            <person name="Drula E."/>
            <person name="Varga T."/>
            <person name="Kohler A."/>
            <person name="Feng B."/>
            <person name="Cao Y."/>
            <person name="Lipzen A."/>
            <person name="Daum C."/>
            <person name="Hundley H."/>
            <person name="Pangilinan J."/>
            <person name="Johnson J."/>
            <person name="Barry K."/>
            <person name="LaButti K."/>
            <person name="Ng V."/>
            <person name="Ahrendt S."/>
            <person name="Min B."/>
            <person name="Choi I.G."/>
            <person name="Park H."/>
            <person name="Plett J.M."/>
            <person name="Magnuson J."/>
            <person name="Spatafora J.W."/>
            <person name="Nagy L.G."/>
            <person name="Henrissat B."/>
            <person name="Grigoriev I.V."/>
            <person name="Yang Z.L."/>
            <person name="Xu J."/>
            <person name="Martin F.M."/>
        </authorList>
    </citation>
    <scope>NUCLEOTIDE SEQUENCE</scope>
    <source>
        <strain evidence="1">ATCC 28755</strain>
    </source>
</reference>
<comment type="caution">
    <text evidence="1">The sequence shown here is derived from an EMBL/GenBank/DDBJ whole genome shotgun (WGS) entry which is preliminary data.</text>
</comment>
<evidence type="ECO:0000313" key="2">
    <source>
        <dbReference type="Proteomes" id="UP000790377"/>
    </source>
</evidence>
<protein>
    <submittedName>
        <fullName evidence="1">Acyl-CoA-binding protein</fullName>
    </submittedName>
</protein>